<dbReference type="Proteomes" id="UP000235672">
    <property type="component" value="Unassembled WGS sequence"/>
</dbReference>
<dbReference type="EMBL" id="KZ613478">
    <property type="protein sequence ID" value="PMD22311.1"/>
    <property type="molecule type" value="Genomic_DNA"/>
</dbReference>
<sequence>LVYIDESGSDERTGNRAYRWVTKGSPRRNRISVLLVYMINGYITSRTFKGTCTGEIFEDFIIDELLPLYNLYPGSRSVIIIDNASVHYAIQDRVVEIARQ</sequence>
<dbReference type="OrthoDB" id="3504114at2759"/>
<gene>
    <name evidence="2" type="ORF">NA56DRAFT_719073</name>
</gene>
<dbReference type="GO" id="GO:0003676">
    <property type="term" value="F:nucleic acid binding"/>
    <property type="evidence" value="ECO:0007669"/>
    <property type="project" value="InterPro"/>
</dbReference>
<dbReference type="AlphaFoldDB" id="A0A2J6Q7S6"/>
<evidence type="ECO:0000313" key="3">
    <source>
        <dbReference type="Proteomes" id="UP000235672"/>
    </source>
</evidence>
<organism evidence="2 3">
    <name type="scientific">Hyaloscypha hepaticicola</name>
    <dbReference type="NCBI Taxonomy" id="2082293"/>
    <lineage>
        <taxon>Eukaryota</taxon>
        <taxon>Fungi</taxon>
        <taxon>Dikarya</taxon>
        <taxon>Ascomycota</taxon>
        <taxon>Pezizomycotina</taxon>
        <taxon>Leotiomycetes</taxon>
        <taxon>Helotiales</taxon>
        <taxon>Hyaloscyphaceae</taxon>
        <taxon>Hyaloscypha</taxon>
    </lineage>
</organism>
<dbReference type="InterPro" id="IPR038717">
    <property type="entry name" value="Tc1-like_DDE_dom"/>
</dbReference>
<reference evidence="2 3" key="1">
    <citation type="submission" date="2016-05" db="EMBL/GenBank/DDBJ databases">
        <title>A degradative enzymes factory behind the ericoid mycorrhizal symbiosis.</title>
        <authorList>
            <consortium name="DOE Joint Genome Institute"/>
            <person name="Martino E."/>
            <person name="Morin E."/>
            <person name="Grelet G."/>
            <person name="Kuo A."/>
            <person name="Kohler A."/>
            <person name="Daghino S."/>
            <person name="Barry K."/>
            <person name="Choi C."/>
            <person name="Cichocki N."/>
            <person name="Clum A."/>
            <person name="Copeland A."/>
            <person name="Hainaut M."/>
            <person name="Haridas S."/>
            <person name="Labutti K."/>
            <person name="Lindquist E."/>
            <person name="Lipzen A."/>
            <person name="Khouja H.-R."/>
            <person name="Murat C."/>
            <person name="Ohm R."/>
            <person name="Olson A."/>
            <person name="Spatafora J."/>
            <person name="Veneault-Fourrey C."/>
            <person name="Henrissat B."/>
            <person name="Grigoriev I."/>
            <person name="Martin F."/>
            <person name="Perotto S."/>
        </authorList>
    </citation>
    <scope>NUCLEOTIDE SEQUENCE [LARGE SCALE GENOMIC DNA]</scope>
    <source>
        <strain evidence="2 3">UAMH 7357</strain>
    </source>
</reference>
<dbReference type="STRING" id="1745343.A0A2J6Q7S6"/>
<keyword evidence="3" id="KW-1185">Reference proteome</keyword>
<protein>
    <recommendedName>
        <fullName evidence="1">Tc1-like transposase DDE domain-containing protein</fullName>
    </recommendedName>
</protein>
<dbReference type="InterPro" id="IPR036397">
    <property type="entry name" value="RNaseH_sf"/>
</dbReference>
<feature type="non-terminal residue" evidence="2">
    <location>
        <position position="1"/>
    </location>
</feature>
<proteinExistence type="predicted"/>
<evidence type="ECO:0000259" key="1">
    <source>
        <dbReference type="Pfam" id="PF13358"/>
    </source>
</evidence>
<dbReference type="Pfam" id="PF13358">
    <property type="entry name" value="DDE_3"/>
    <property type="match status" value="1"/>
</dbReference>
<evidence type="ECO:0000313" key="2">
    <source>
        <dbReference type="EMBL" id="PMD22311.1"/>
    </source>
</evidence>
<feature type="domain" description="Tc1-like transposase DDE" evidence="1">
    <location>
        <begin position="1"/>
        <end position="89"/>
    </location>
</feature>
<name>A0A2J6Q7S6_9HELO</name>
<dbReference type="Gene3D" id="3.30.420.10">
    <property type="entry name" value="Ribonuclease H-like superfamily/Ribonuclease H"/>
    <property type="match status" value="1"/>
</dbReference>
<accession>A0A2J6Q7S6</accession>